<proteinExistence type="predicted"/>
<dbReference type="PANTHER" id="PTHR43280">
    <property type="entry name" value="ARAC-FAMILY TRANSCRIPTIONAL REGULATOR"/>
    <property type="match status" value="1"/>
</dbReference>
<dbReference type="PROSITE" id="PS00041">
    <property type="entry name" value="HTH_ARAC_FAMILY_1"/>
    <property type="match status" value="1"/>
</dbReference>
<evidence type="ECO:0000256" key="3">
    <source>
        <dbReference type="ARBA" id="ARBA00023163"/>
    </source>
</evidence>
<evidence type="ECO:0000259" key="4">
    <source>
        <dbReference type="PROSITE" id="PS01124"/>
    </source>
</evidence>
<dbReference type="Pfam" id="PF12833">
    <property type="entry name" value="HTH_18"/>
    <property type="match status" value="1"/>
</dbReference>
<evidence type="ECO:0000313" key="6">
    <source>
        <dbReference type="Proteomes" id="UP000700212"/>
    </source>
</evidence>
<comment type="caution">
    <text evidence="5">The sequence shown here is derived from an EMBL/GenBank/DDBJ whole genome shotgun (WGS) entry which is preliminary data.</text>
</comment>
<dbReference type="PANTHER" id="PTHR43280:SF2">
    <property type="entry name" value="HTH-TYPE TRANSCRIPTIONAL REGULATOR EXSA"/>
    <property type="match status" value="1"/>
</dbReference>
<dbReference type="PROSITE" id="PS01124">
    <property type="entry name" value="HTH_ARAC_FAMILY_2"/>
    <property type="match status" value="1"/>
</dbReference>
<name>A0A921N9Y6_9BACL</name>
<gene>
    <name evidence="5" type="ORF">K8V30_02870</name>
</gene>
<dbReference type="GO" id="GO:0043565">
    <property type="term" value="F:sequence-specific DNA binding"/>
    <property type="evidence" value="ECO:0007669"/>
    <property type="project" value="InterPro"/>
</dbReference>
<feature type="domain" description="HTH araC/xylS-type" evidence="4">
    <location>
        <begin position="283"/>
        <end position="381"/>
    </location>
</feature>
<dbReference type="InterPro" id="IPR041522">
    <property type="entry name" value="CdaR_GGDEF"/>
</dbReference>
<dbReference type="InterPro" id="IPR018060">
    <property type="entry name" value="HTH_AraC"/>
</dbReference>
<dbReference type="InterPro" id="IPR018062">
    <property type="entry name" value="HTH_AraC-typ_CS"/>
</dbReference>
<reference evidence="5" key="1">
    <citation type="journal article" date="2021" name="PeerJ">
        <title>Extensive microbial diversity within the chicken gut microbiome revealed by metagenomics and culture.</title>
        <authorList>
            <person name="Gilroy R."/>
            <person name="Ravi A."/>
            <person name="Getino M."/>
            <person name="Pursley I."/>
            <person name="Horton D.L."/>
            <person name="Alikhan N.F."/>
            <person name="Baker D."/>
            <person name="Gharbi K."/>
            <person name="Hall N."/>
            <person name="Watson M."/>
            <person name="Adriaenssens E.M."/>
            <person name="Foster-Nyarko E."/>
            <person name="Jarju S."/>
            <person name="Secka A."/>
            <person name="Antonio M."/>
            <person name="Oren A."/>
            <person name="Chaudhuri R.R."/>
            <person name="La Ragione R."/>
            <person name="Hildebrand F."/>
            <person name="Pallen M.J."/>
        </authorList>
    </citation>
    <scope>NUCLEOTIDE SEQUENCE</scope>
    <source>
        <strain evidence="5">CHK160-4876</strain>
    </source>
</reference>
<keyword evidence="3" id="KW-0804">Transcription</keyword>
<dbReference type="RefSeq" id="WP_108305716.1">
    <property type="nucleotide sequence ID" value="NZ_QAFW01000001.1"/>
</dbReference>
<dbReference type="Gene3D" id="1.10.10.60">
    <property type="entry name" value="Homeodomain-like"/>
    <property type="match status" value="2"/>
</dbReference>
<reference evidence="5" key="2">
    <citation type="submission" date="2021-09" db="EMBL/GenBank/DDBJ databases">
        <authorList>
            <person name="Gilroy R."/>
        </authorList>
    </citation>
    <scope>NUCLEOTIDE SEQUENCE</scope>
    <source>
        <strain evidence="5">CHK160-4876</strain>
    </source>
</reference>
<dbReference type="OrthoDB" id="9788446at2"/>
<dbReference type="GO" id="GO:0003700">
    <property type="term" value="F:DNA-binding transcription factor activity"/>
    <property type="evidence" value="ECO:0007669"/>
    <property type="project" value="InterPro"/>
</dbReference>
<dbReference type="AlphaFoldDB" id="A0A921N9Y6"/>
<sequence>MLRICWKMSNAQEQQQLMAWIHEAFPTLTIDNGQASSCDLYVYELTTLFDWVKINRLRKQHIVIPIVPQELAYSSPIAIELQLAALLIKPITQQKLLRITKKLYAKKDTQLVTTPFQKAFLRRLVKNEIQTNEEIERAHQFIEPKEWPNIVLVLQGFHRTDRDEPLPNDAKRLILTQLEQAFRPYSHLTFLHAKRYLVVLMRVPPTITSFKRWDIGVSTLEKVITTLRDNYNTYIFIGVGKVYQDAYYLHHSYRQAKLARRRPALNNLHLRYYEDLTTHEAIKRAISYIEEHHTEPLTVQLVAAHVNFSPSHFSRIFKRETGRSFVDYVAITRINKALPYLRKHQYNFDIISTKVGFNTPNYFSMSFKKYVGFSPKVYRNTKEFLFI</sequence>
<evidence type="ECO:0000256" key="2">
    <source>
        <dbReference type="ARBA" id="ARBA00023125"/>
    </source>
</evidence>
<dbReference type="SMART" id="SM00342">
    <property type="entry name" value="HTH_ARAC"/>
    <property type="match status" value="1"/>
</dbReference>
<dbReference type="SUPFAM" id="SSF46689">
    <property type="entry name" value="Homeodomain-like"/>
    <property type="match status" value="2"/>
</dbReference>
<dbReference type="Pfam" id="PF17853">
    <property type="entry name" value="GGDEF_2"/>
    <property type="match status" value="1"/>
</dbReference>
<accession>A0A921N9Y6</accession>
<organism evidence="5 6">
    <name type="scientific">Metalysinibacillus jejuensis</name>
    <dbReference type="NCBI Taxonomy" id="914327"/>
    <lineage>
        <taxon>Bacteria</taxon>
        <taxon>Bacillati</taxon>
        <taxon>Bacillota</taxon>
        <taxon>Bacilli</taxon>
        <taxon>Bacillales</taxon>
        <taxon>Caryophanaceae</taxon>
        <taxon>Metalysinibacillus</taxon>
    </lineage>
</organism>
<keyword evidence="1" id="KW-0805">Transcription regulation</keyword>
<evidence type="ECO:0000313" key="5">
    <source>
        <dbReference type="EMBL" id="HJH10632.1"/>
    </source>
</evidence>
<keyword evidence="2" id="KW-0238">DNA-binding</keyword>
<protein>
    <submittedName>
        <fullName evidence="5">Helix-turn-helix domain-containing protein</fullName>
    </submittedName>
</protein>
<dbReference type="EMBL" id="DYTV01000034">
    <property type="protein sequence ID" value="HJH10632.1"/>
    <property type="molecule type" value="Genomic_DNA"/>
</dbReference>
<dbReference type="Proteomes" id="UP000700212">
    <property type="component" value="Unassembled WGS sequence"/>
</dbReference>
<evidence type="ECO:0000256" key="1">
    <source>
        <dbReference type="ARBA" id="ARBA00023015"/>
    </source>
</evidence>
<dbReference type="InterPro" id="IPR009057">
    <property type="entry name" value="Homeodomain-like_sf"/>
</dbReference>